<dbReference type="InterPro" id="IPR050595">
    <property type="entry name" value="Bact_response_regulator"/>
</dbReference>
<keyword evidence="1 2" id="KW-0597">Phosphoprotein</keyword>
<accession>A0A370DFA3</accession>
<dbReference type="SMART" id="SM00448">
    <property type="entry name" value="REC"/>
    <property type="match status" value="1"/>
</dbReference>
<dbReference type="PANTHER" id="PTHR44591:SF20">
    <property type="entry name" value="PROTEIN PILH"/>
    <property type="match status" value="1"/>
</dbReference>
<dbReference type="Pfam" id="PF00072">
    <property type="entry name" value="Response_reg"/>
    <property type="match status" value="1"/>
</dbReference>
<name>A0A370DFA3_9GAMM</name>
<dbReference type="EMBL" id="QFXC01000011">
    <property type="protein sequence ID" value="RDH83044.1"/>
    <property type="molecule type" value="Genomic_DNA"/>
</dbReference>
<dbReference type="Gene3D" id="3.40.50.2300">
    <property type="match status" value="1"/>
</dbReference>
<evidence type="ECO:0000256" key="1">
    <source>
        <dbReference type="ARBA" id="ARBA00022553"/>
    </source>
</evidence>
<comment type="caution">
    <text evidence="4">The sequence shown here is derived from an EMBL/GenBank/DDBJ whole genome shotgun (WGS) entry which is preliminary data.</text>
</comment>
<sequence>MKNKLLNRWFGHAASASAASQVKLRDGLTILIVDDSRTQLFALEKLLKAEGVKTCTAENGKQGILMARHVKPDLILMDIVMPEINGFQATRYLSRQKDTGHIPIIIISGSNEQSDKTWGLKLGAKDYLQKPVDKNLLLKKISHWTAEVGVEKPVPVERGKGDHGSTWVEAG</sequence>
<feature type="domain" description="Response regulatory" evidence="3">
    <location>
        <begin position="29"/>
        <end position="145"/>
    </location>
</feature>
<evidence type="ECO:0000259" key="3">
    <source>
        <dbReference type="PROSITE" id="PS50110"/>
    </source>
</evidence>
<dbReference type="GO" id="GO:0000160">
    <property type="term" value="P:phosphorelay signal transduction system"/>
    <property type="evidence" value="ECO:0007669"/>
    <property type="project" value="InterPro"/>
</dbReference>
<dbReference type="AlphaFoldDB" id="A0A370DFA3"/>
<organism evidence="4 5">
    <name type="scientific">endosymbiont of Galathealinum brachiosum</name>
    <dbReference type="NCBI Taxonomy" id="2200906"/>
    <lineage>
        <taxon>Bacteria</taxon>
        <taxon>Pseudomonadati</taxon>
        <taxon>Pseudomonadota</taxon>
        <taxon>Gammaproteobacteria</taxon>
        <taxon>sulfur-oxidizing symbionts</taxon>
    </lineage>
</organism>
<gene>
    <name evidence="4" type="ORF">DIZ80_12345</name>
</gene>
<keyword evidence="5" id="KW-1185">Reference proteome</keyword>
<protein>
    <submittedName>
        <fullName evidence="4">Two-component system response regulator</fullName>
    </submittedName>
</protein>
<evidence type="ECO:0000313" key="4">
    <source>
        <dbReference type="EMBL" id="RDH83044.1"/>
    </source>
</evidence>
<proteinExistence type="predicted"/>
<evidence type="ECO:0000256" key="2">
    <source>
        <dbReference type="PROSITE-ProRule" id="PRU00169"/>
    </source>
</evidence>
<dbReference type="SUPFAM" id="SSF52172">
    <property type="entry name" value="CheY-like"/>
    <property type="match status" value="1"/>
</dbReference>
<dbReference type="Proteomes" id="UP000254266">
    <property type="component" value="Unassembled WGS sequence"/>
</dbReference>
<reference evidence="4 5" key="1">
    <citation type="journal article" date="2018" name="ISME J.">
        <title>Endosymbiont genomes yield clues of tubeworm success.</title>
        <authorList>
            <person name="Li Y."/>
            <person name="Liles M.R."/>
            <person name="Halanych K.M."/>
        </authorList>
    </citation>
    <scope>NUCLEOTIDE SEQUENCE [LARGE SCALE GENOMIC DNA]</scope>
    <source>
        <strain evidence="4">A1464</strain>
    </source>
</reference>
<dbReference type="PANTHER" id="PTHR44591">
    <property type="entry name" value="STRESS RESPONSE REGULATOR PROTEIN 1"/>
    <property type="match status" value="1"/>
</dbReference>
<dbReference type="PROSITE" id="PS50110">
    <property type="entry name" value="RESPONSE_REGULATORY"/>
    <property type="match status" value="1"/>
</dbReference>
<evidence type="ECO:0000313" key="5">
    <source>
        <dbReference type="Proteomes" id="UP000254266"/>
    </source>
</evidence>
<dbReference type="InterPro" id="IPR011006">
    <property type="entry name" value="CheY-like_superfamily"/>
</dbReference>
<feature type="modified residue" description="4-aspartylphosphate" evidence="2">
    <location>
        <position position="78"/>
    </location>
</feature>
<dbReference type="InterPro" id="IPR001789">
    <property type="entry name" value="Sig_transdc_resp-reg_receiver"/>
</dbReference>